<feature type="non-terminal residue" evidence="2">
    <location>
        <position position="1"/>
    </location>
</feature>
<evidence type="ECO:0000256" key="1">
    <source>
        <dbReference type="SAM" id="Phobius"/>
    </source>
</evidence>
<reference evidence="2" key="1">
    <citation type="journal article" date="2014" name="Front. Microbiol.">
        <title>High frequency of phylogenetically diverse reductive dehalogenase-homologous genes in deep subseafloor sedimentary metagenomes.</title>
        <authorList>
            <person name="Kawai M."/>
            <person name="Futagami T."/>
            <person name="Toyoda A."/>
            <person name="Takaki Y."/>
            <person name="Nishi S."/>
            <person name="Hori S."/>
            <person name="Arai W."/>
            <person name="Tsubouchi T."/>
            <person name="Morono Y."/>
            <person name="Uchiyama I."/>
            <person name="Ito T."/>
            <person name="Fujiyama A."/>
            <person name="Inagaki F."/>
            <person name="Takami H."/>
        </authorList>
    </citation>
    <scope>NUCLEOTIDE SEQUENCE</scope>
    <source>
        <strain evidence="2">Expedition CK06-06</strain>
    </source>
</reference>
<evidence type="ECO:0000313" key="2">
    <source>
        <dbReference type="EMBL" id="GAH42934.1"/>
    </source>
</evidence>
<keyword evidence="1" id="KW-1133">Transmembrane helix</keyword>
<gene>
    <name evidence="2" type="ORF">S03H2_24927</name>
</gene>
<organism evidence="2">
    <name type="scientific">marine sediment metagenome</name>
    <dbReference type="NCBI Taxonomy" id="412755"/>
    <lineage>
        <taxon>unclassified sequences</taxon>
        <taxon>metagenomes</taxon>
        <taxon>ecological metagenomes</taxon>
    </lineage>
</organism>
<sequence length="32" mass="3757">EVNDFYGFLFSLLLMGFFVMVLWIILLLSEVS</sequence>
<name>X1GMS9_9ZZZZ</name>
<accession>X1GMS9</accession>
<keyword evidence="1" id="KW-0812">Transmembrane</keyword>
<dbReference type="AlphaFoldDB" id="X1GMS9"/>
<proteinExistence type="predicted"/>
<dbReference type="EMBL" id="BARU01013976">
    <property type="protein sequence ID" value="GAH42934.1"/>
    <property type="molecule type" value="Genomic_DNA"/>
</dbReference>
<comment type="caution">
    <text evidence="2">The sequence shown here is derived from an EMBL/GenBank/DDBJ whole genome shotgun (WGS) entry which is preliminary data.</text>
</comment>
<keyword evidence="1" id="KW-0472">Membrane</keyword>
<feature type="transmembrane region" description="Helical" evidence="1">
    <location>
        <begin position="6"/>
        <end position="28"/>
    </location>
</feature>
<protein>
    <submittedName>
        <fullName evidence="2">Uncharacterized protein</fullName>
    </submittedName>
</protein>